<reference evidence="3" key="2">
    <citation type="journal article" date="2023" name="Proc. Natl. Acad. Sci. U.S.A.">
        <title>A global phylogenomic analysis of the shiitake genus Lentinula.</title>
        <authorList>
            <person name="Sierra-Patev S."/>
            <person name="Min B."/>
            <person name="Naranjo-Ortiz M."/>
            <person name="Looney B."/>
            <person name="Konkel Z."/>
            <person name="Slot J.C."/>
            <person name="Sakamoto Y."/>
            <person name="Steenwyk J.L."/>
            <person name="Rokas A."/>
            <person name="Carro J."/>
            <person name="Camarero S."/>
            <person name="Ferreira P."/>
            <person name="Molpeceres G."/>
            <person name="Ruiz-Duenas F.J."/>
            <person name="Serrano A."/>
            <person name="Henrissat B."/>
            <person name="Drula E."/>
            <person name="Hughes K.W."/>
            <person name="Mata J.L."/>
            <person name="Ishikawa N.K."/>
            <person name="Vargas-Isla R."/>
            <person name="Ushijima S."/>
            <person name="Smith C.A."/>
            <person name="Donoghue J."/>
            <person name="Ahrendt S."/>
            <person name="Andreopoulos W."/>
            <person name="He G."/>
            <person name="LaButti K."/>
            <person name="Lipzen A."/>
            <person name="Ng V."/>
            <person name="Riley R."/>
            <person name="Sandor L."/>
            <person name="Barry K."/>
            <person name="Martinez A.T."/>
            <person name="Xiao Y."/>
            <person name="Gibbons J.G."/>
            <person name="Terashima K."/>
            <person name="Grigoriev I.V."/>
            <person name="Hibbett D."/>
        </authorList>
    </citation>
    <scope>NUCLEOTIDE SEQUENCE</scope>
    <source>
        <strain evidence="3">ET3784</strain>
    </source>
</reference>
<feature type="region of interest" description="Disordered" evidence="1">
    <location>
        <begin position="273"/>
        <end position="318"/>
    </location>
</feature>
<keyword evidence="4" id="KW-1185">Reference proteome</keyword>
<dbReference type="InterPro" id="IPR003123">
    <property type="entry name" value="VPS9"/>
</dbReference>
<organism evidence="3 4">
    <name type="scientific">Lentinula guzmanii</name>
    <dbReference type="NCBI Taxonomy" id="2804957"/>
    <lineage>
        <taxon>Eukaryota</taxon>
        <taxon>Fungi</taxon>
        <taxon>Dikarya</taxon>
        <taxon>Basidiomycota</taxon>
        <taxon>Agaricomycotina</taxon>
        <taxon>Agaricomycetes</taxon>
        <taxon>Agaricomycetidae</taxon>
        <taxon>Agaricales</taxon>
        <taxon>Marasmiineae</taxon>
        <taxon>Omphalotaceae</taxon>
        <taxon>Lentinula</taxon>
    </lineage>
</organism>
<accession>A0AA38N0S6</accession>
<protein>
    <recommendedName>
        <fullName evidence="2">VPS9 domain-containing protein</fullName>
    </recommendedName>
</protein>
<feature type="region of interest" description="Disordered" evidence="1">
    <location>
        <begin position="335"/>
        <end position="405"/>
    </location>
</feature>
<feature type="compositionally biased region" description="Polar residues" evidence="1">
    <location>
        <begin position="299"/>
        <end position="310"/>
    </location>
</feature>
<comment type="caution">
    <text evidence="3">The sequence shown here is derived from an EMBL/GenBank/DDBJ whole genome shotgun (WGS) entry which is preliminary data.</text>
</comment>
<dbReference type="InterPro" id="IPR037191">
    <property type="entry name" value="VPS9_dom_sf"/>
</dbReference>
<feature type="compositionally biased region" description="Polar residues" evidence="1">
    <location>
        <begin position="199"/>
        <end position="212"/>
    </location>
</feature>
<dbReference type="AlphaFoldDB" id="A0AA38N0S6"/>
<dbReference type="Gene3D" id="1.20.1050.80">
    <property type="entry name" value="VPS9 domain"/>
    <property type="match status" value="1"/>
</dbReference>
<evidence type="ECO:0000313" key="4">
    <source>
        <dbReference type="Proteomes" id="UP001176059"/>
    </source>
</evidence>
<evidence type="ECO:0000256" key="1">
    <source>
        <dbReference type="SAM" id="MobiDB-lite"/>
    </source>
</evidence>
<reference evidence="3" key="1">
    <citation type="submission" date="2022-08" db="EMBL/GenBank/DDBJ databases">
        <authorList>
            <consortium name="DOE Joint Genome Institute"/>
            <person name="Min B."/>
            <person name="Sierra-Patev S."/>
            <person name="Naranjo-Ortiz M."/>
            <person name="Looney B."/>
            <person name="Konkel Z."/>
            <person name="Slot J.C."/>
            <person name="Sakamoto Y."/>
            <person name="Steenwyk J.L."/>
            <person name="Rokas A."/>
            <person name="Carro J."/>
            <person name="Camarero S."/>
            <person name="Ferreira P."/>
            <person name="Molpeceres G."/>
            <person name="Ruiz-duenas F.J."/>
            <person name="Serrano A."/>
            <person name="Henrissat B."/>
            <person name="Drula E."/>
            <person name="Hughes K.W."/>
            <person name="Mata J.L."/>
            <person name="Ishikawa N.K."/>
            <person name="Vargas-Isla R."/>
            <person name="Ushijima S."/>
            <person name="Smith C.A."/>
            <person name="Ahrendt S."/>
            <person name="Andreopoulos W."/>
            <person name="He G."/>
            <person name="LaButti K."/>
            <person name="Lipzen A."/>
            <person name="Ng V."/>
            <person name="Riley R."/>
            <person name="Sandor L."/>
            <person name="Barry K."/>
            <person name="Martinez A.T."/>
            <person name="Xiao Y."/>
            <person name="Gibbons J.G."/>
            <person name="Terashima K."/>
            <person name="Hibbett D.S."/>
            <person name="Grigoriev I.V."/>
        </authorList>
    </citation>
    <scope>NUCLEOTIDE SEQUENCE</scope>
    <source>
        <strain evidence="3">ET3784</strain>
    </source>
</reference>
<evidence type="ECO:0000259" key="2">
    <source>
        <dbReference type="PROSITE" id="PS51205"/>
    </source>
</evidence>
<proteinExistence type="predicted"/>
<feature type="compositionally biased region" description="Basic residues" evidence="1">
    <location>
        <begin position="361"/>
        <end position="371"/>
    </location>
</feature>
<dbReference type="PROSITE" id="PS51205">
    <property type="entry name" value="VPS9"/>
    <property type="match status" value="1"/>
</dbReference>
<feature type="compositionally biased region" description="Low complexity" evidence="1">
    <location>
        <begin position="185"/>
        <end position="198"/>
    </location>
</feature>
<feature type="region of interest" description="Disordered" evidence="1">
    <location>
        <begin position="183"/>
        <end position="212"/>
    </location>
</feature>
<evidence type="ECO:0000313" key="3">
    <source>
        <dbReference type="EMBL" id="KAJ3731763.1"/>
    </source>
</evidence>
<feature type="domain" description="VPS9" evidence="2">
    <location>
        <begin position="1"/>
        <end position="156"/>
    </location>
</feature>
<dbReference type="Pfam" id="PF02204">
    <property type="entry name" value="VPS9"/>
    <property type="match status" value="1"/>
</dbReference>
<dbReference type="EMBL" id="JANVFO010000028">
    <property type="protein sequence ID" value="KAJ3731763.1"/>
    <property type="molecule type" value="Genomic_DNA"/>
</dbReference>
<feature type="compositionally biased region" description="Acidic residues" evidence="1">
    <location>
        <begin position="385"/>
        <end position="402"/>
    </location>
</feature>
<feature type="region of interest" description="Disordered" evidence="1">
    <location>
        <begin position="53"/>
        <end position="72"/>
    </location>
</feature>
<gene>
    <name evidence="3" type="ORF">DFJ43DRAFT_1183954</name>
</gene>
<sequence length="444" mass="47943">MDVLQIVGNSDMDLLRTQEQVAEVDKASEYRQPLIQSIHVTAIKFLFRGSAGSSARQNSQSQPSGKRSNSVRVSRAVFDSRSMDVDAGKLLILSVVISNPPRLISHLLFTQRFPFTHKFQASLQNRSSAAGEQAYCLVNLMAVAEFIGNLDLEGVVSARDNAVLPENGLMPIPVPMTLPINIGGRPSSRRASMSSHYSATSKDGSSPTTPVLSSSFTLRNHVEQQASALSSFASKVLTSMAGVMDSSIGGFGGLFKSMNVNLSLPGSLPSGFGFGGEESSGPVTPAPSSAQAAAPWNHPNLQSQTTTNSRETIDPKESSFSIKSLKLASMPNMPAIPNIPTLTRSNTPGPGDSRVSVLRPRSVRSMRSTRSRKSDVGSLFGKESTEEDDESKDMAEDKDENEASQIHRPQCLSYAFFIPLHQQHSLIVLRRHYIVLEPQNTAAL</sequence>
<name>A0AA38N0S6_9AGAR</name>
<feature type="compositionally biased region" description="Low complexity" evidence="1">
    <location>
        <begin position="279"/>
        <end position="295"/>
    </location>
</feature>
<dbReference type="SUPFAM" id="SSF109993">
    <property type="entry name" value="VPS9 domain"/>
    <property type="match status" value="1"/>
</dbReference>
<dbReference type="Proteomes" id="UP001176059">
    <property type="component" value="Unassembled WGS sequence"/>
</dbReference>